<keyword evidence="2" id="KW-1185">Reference proteome</keyword>
<organism evidence="1 2">
    <name type="scientific">Ohtaekwangia koreensis</name>
    <dbReference type="NCBI Taxonomy" id="688867"/>
    <lineage>
        <taxon>Bacteria</taxon>
        <taxon>Pseudomonadati</taxon>
        <taxon>Bacteroidota</taxon>
        <taxon>Cytophagia</taxon>
        <taxon>Cytophagales</taxon>
        <taxon>Fulvivirgaceae</taxon>
        <taxon>Ohtaekwangia</taxon>
    </lineage>
</organism>
<dbReference type="STRING" id="688867.SAMN05660236_1350"/>
<gene>
    <name evidence="1" type="ORF">SAMN05660236_1350</name>
</gene>
<reference evidence="1 2" key="1">
    <citation type="submission" date="2017-02" db="EMBL/GenBank/DDBJ databases">
        <authorList>
            <person name="Peterson S.W."/>
        </authorList>
    </citation>
    <scope>NUCLEOTIDE SEQUENCE [LARGE SCALE GENOMIC DNA]</scope>
    <source>
        <strain evidence="1 2">DSM 25262</strain>
    </source>
</reference>
<evidence type="ECO:0000313" key="1">
    <source>
        <dbReference type="EMBL" id="SKC53509.1"/>
    </source>
</evidence>
<name>A0A1T5JQA6_9BACT</name>
<proteinExistence type="predicted"/>
<dbReference type="EMBL" id="FUZU01000001">
    <property type="protein sequence ID" value="SKC53509.1"/>
    <property type="molecule type" value="Genomic_DNA"/>
</dbReference>
<dbReference type="RefSeq" id="WP_079685894.1">
    <property type="nucleotide sequence ID" value="NZ_FUZU01000001.1"/>
</dbReference>
<accession>A0A1T5JQA6</accession>
<sequence>MIQTNKLTELLKVKELYTVSATTYGEPIESYKTVATIYATITNQRGNISFNSLPGNVYSDSISFYMRYFPACKKGTRIEYNCQDYEVINFTHVQRNQATIIECIGIK</sequence>
<dbReference type="Gene3D" id="2.40.10.270">
    <property type="entry name" value="Bacteriophage SPP1 head-tail adaptor protein"/>
    <property type="match status" value="1"/>
</dbReference>
<evidence type="ECO:0000313" key="2">
    <source>
        <dbReference type="Proteomes" id="UP000190961"/>
    </source>
</evidence>
<protein>
    <submittedName>
        <fullName evidence="1">Phage head-tail joining protein</fullName>
    </submittedName>
</protein>
<dbReference type="Proteomes" id="UP000190961">
    <property type="component" value="Unassembled WGS sequence"/>
</dbReference>
<dbReference type="InterPro" id="IPR038666">
    <property type="entry name" value="SSP1_head-tail_sf"/>
</dbReference>
<dbReference type="AlphaFoldDB" id="A0A1T5JQA6"/>